<gene>
    <name evidence="2" type="ORF">PNK_0106</name>
</gene>
<dbReference type="KEGG" id="pnl:PNK_0106"/>
<protein>
    <submittedName>
        <fullName evidence="2">Uncharacterized protein</fullName>
    </submittedName>
</protein>
<reference evidence="3" key="1">
    <citation type="submission" date="2015-09" db="EMBL/GenBank/DDBJ databases">
        <authorList>
            <person name="Bertelli C."/>
        </authorList>
    </citation>
    <scope>NUCLEOTIDE SEQUENCE [LARGE SCALE GENOMIC DNA]</scope>
    <source>
        <strain evidence="3">KNic</strain>
    </source>
</reference>
<proteinExistence type="predicted"/>
<accession>A0A0U5EP67</accession>
<evidence type="ECO:0000313" key="3">
    <source>
        <dbReference type="Proteomes" id="UP000069902"/>
    </source>
</evidence>
<dbReference type="InParanoid" id="A0A0U5EP67"/>
<dbReference type="Proteomes" id="UP000069902">
    <property type="component" value="Chromosome cPNK"/>
</dbReference>
<dbReference type="PATRIC" id="fig|389348.3.peg.124"/>
<feature type="signal peptide" evidence="1">
    <location>
        <begin position="1"/>
        <end position="28"/>
    </location>
</feature>
<evidence type="ECO:0000256" key="1">
    <source>
        <dbReference type="SAM" id="SignalP"/>
    </source>
</evidence>
<name>A0A0U5EP67_9BACT</name>
<sequence length="241" mass="27129">MRKILKKASKIFWLMLLLQLCLSFPLLAKQTFDFSFEKGHAGWVGDFADYDVGQEAFFELGWGWTSLPTQLDLNGTPLQKGMLLTGNNHSDDLFMFLKHRIEGLKPNTYYHLTFRVVIENNVPPDQFGVGGSPGESVFFKVGASRREPKKVAEGSIYRLNVDKGNQSQSGKYAIVVGDLANPLVDPLDPTYQPKQFVNEIPLKVRTDHRGRLWLFVGTDSGFEALTTYYVAHISVVADSKH</sequence>
<dbReference type="RefSeq" id="WP_059059610.1">
    <property type="nucleotide sequence ID" value="NZ_LN879502.1"/>
</dbReference>
<feature type="chain" id="PRO_5006856264" evidence="1">
    <location>
        <begin position="29"/>
        <end position="241"/>
    </location>
</feature>
<dbReference type="AlphaFoldDB" id="A0A0U5EP67"/>
<keyword evidence="1" id="KW-0732">Signal</keyword>
<dbReference type="EMBL" id="LN879502">
    <property type="protein sequence ID" value="CUI15744.1"/>
    <property type="molecule type" value="Genomic_DNA"/>
</dbReference>
<evidence type="ECO:0000313" key="2">
    <source>
        <dbReference type="EMBL" id="CUI15744.1"/>
    </source>
</evidence>
<keyword evidence="3" id="KW-1185">Reference proteome</keyword>
<organism evidence="2 3">
    <name type="scientific">Candidatus Protochlamydia naegleriophila</name>
    <dbReference type="NCBI Taxonomy" id="389348"/>
    <lineage>
        <taxon>Bacteria</taxon>
        <taxon>Pseudomonadati</taxon>
        <taxon>Chlamydiota</taxon>
        <taxon>Chlamydiia</taxon>
        <taxon>Parachlamydiales</taxon>
        <taxon>Parachlamydiaceae</taxon>
        <taxon>Candidatus Protochlamydia</taxon>
    </lineage>
</organism>